<dbReference type="InterPro" id="IPR000960">
    <property type="entry name" value="Flavin_mOase"/>
</dbReference>
<sequence>MNHVRRVAVIGGGAAGICVGRTLVSGGLDVLVFEASGCVGGVWNYRGEVGGFAEEIGSVDCRQNRKECGWPMYENLRVNLPKEVMAFPGRPMDKSLPSFVTHRDVASYLEGLAEEIHNILRLHTPVVKVAPVEPCNPFTGYHVTSKEKDGGEKTETFDAVVVCNGHFSKPNIPRIEGMELFRGQLIHSVDYREPYPFKGMRVVVLGAGASGIDISIDISHIAKATFLSYKDFSPKQRHFEADNLVHRPCITKLDADGTVWFSDGTYEKDIDVVIFSTGYEYSFPFLAEECGISIRDNVVDDLYQHLLPITRPTLCFIGLVTKVAPFPIFHYQAHYLLSLFRGKTFLPTVDEMRRTLEEDRRIRKEEGLPFRFSHMMNARQWEYNRFFADRSNQDPLAPVMQKIYDDTSDMRRNDPEHYRSREYFIVSDDEFRVLCNGEDVTPPQ</sequence>
<dbReference type="EMBL" id="HBGH01014038">
    <property type="protein sequence ID" value="CAD9235708.1"/>
    <property type="molecule type" value="Transcribed_RNA"/>
</dbReference>
<keyword evidence="7" id="KW-0503">Monooxygenase</keyword>
<dbReference type="InterPro" id="IPR020946">
    <property type="entry name" value="Flavin_mOase-like"/>
</dbReference>
<dbReference type="InterPro" id="IPR036188">
    <property type="entry name" value="FAD/NAD-bd_sf"/>
</dbReference>
<reference evidence="8" key="1">
    <citation type="submission" date="2021-01" db="EMBL/GenBank/DDBJ databases">
        <authorList>
            <person name="Corre E."/>
            <person name="Pelletier E."/>
            <person name="Niang G."/>
            <person name="Scheremetjew M."/>
            <person name="Finn R."/>
            <person name="Kale V."/>
            <person name="Holt S."/>
            <person name="Cochrane G."/>
            <person name="Meng A."/>
            <person name="Brown T."/>
            <person name="Cohen L."/>
        </authorList>
    </citation>
    <scope>NUCLEOTIDE SEQUENCE</scope>
    <source>
        <strain evidence="8">SAG 36.94</strain>
    </source>
</reference>
<dbReference type="AlphaFoldDB" id="A0A7S1XGG4"/>
<keyword evidence="4" id="KW-0274">FAD</keyword>
<evidence type="ECO:0000256" key="7">
    <source>
        <dbReference type="ARBA" id="ARBA00023033"/>
    </source>
</evidence>
<organism evidence="8">
    <name type="scientific">Compsopogon caeruleus</name>
    <dbReference type="NCBI Taxonomy" id="31354"/>
    <lineage>
        <taxon>Eukaryota</taxon>
        <taxon>Rhodophyta</taxon>
        <taxon>Compsopogonophyceae</taxon>
        <taxon>Compsopogonales</taxon>
        <taxon>Compsopogonaceae</taxon>
        <taxon>Compsopogon</taxon>
    </lineage>
</organism>
<evidence type="ECO:0008006" key="9">
    <source>
        <dbReference type="Google" id="ProtNLM"/>
    </source>
</evidence>
<keyword evidence="6" id="KW-0560">Oxidoreductase</keyword>
<dbReference type="Pfam" id="PF00743">
    <property type="entry name" value="FMO-like"/>
    <property type="match status" value="2"/>
</dbReference>
<keyword evidence="3" id="KW-0285">Flavoprotein</keyword>
<evidence type="ECO:0000256" key="4">
    <source>
        <dbReference type="ARBA" id="ARBA00022827"/>
    </source>
</evidence>
<accession>A0A7S1XGG4</accession>
<protein>
    <recommendedName>
        <fullName evidence="9">Flavin-containing monooxygenase</fullName>
    </recommendedName>
</protein>
<dbReference type="SUPFAM" id="SSF51905">
    <property type="entry name" value="FAD/NAD(P)-binding domain"/>
    <property type="match status" value="2"/>
</dbReference>
<comment type="cofactor">
    <cofactor evidence="1">
        <name>FAD</name>
        <dbReference type="ChEBI" id="CHEBI:57692"/>
    </cofactor>
</comment>
<dbReference type="GO" id="GO:0004499">
    <property type="term" value="F:N,N-dimethylaniline monooxygenase activity"/>
    <property type="evidence" value="ECO:0007669"/>
    <property type="project" value="InterPro"/>
</dbReference>
<dbReference type="InterPro" id="IPR050346">
    <property type="entry name" value="FMO-like"/>
</dbReference>
<proteinExistence type="inferred from homology"/>
<dbReference type="GO" id="GO:0050661">
    <property type="term" value="F:NADP binding"/>
    <property type="evidence" value="ECO:0007669"/>
    <property type="project" value="InterPro"/>
</dbReference>
<name>A0A7S1XGG4_9RHOD</name>
<dbReference type="PRINTS" id="PR00370">
    <property type="entry name" value="FMOXYGENASE"/>
</dbReference>
<dbReference type="PIRSF" id="PIRSF000332">
    <property type="entry name" value="FMO"/>
    <property type="match status" value="1"/>
</dbReference>
<evidence type="ECO:0000256" key="6">
    <source>
        <dbReference type="ARBA" id="ARBA00023002"/>
    </source>
</evidence>
<dbReference type="FunFam" id="3.50.50.60:FF:000138">
    <property type="entry name" value="Flavin-containing monooxygenase"/>
    <property type="match status" value="1"/>
</dbReference>
<dbReference type="Gene3D" id="3.50.50.60">
    <property type="entry name" value="FAD/NAD(P)-binding domain"/>
    <property type="match status" value="2"/>
</dbReference>
<evidence type="ECO:0000256" key="3">
    <source>
        <dbReference type="ARBA" id="ARBA00022630"/>
    </source>
</evidence>
<gene>
    <name evidence="8" type="ORF">CCAE0312_LOCUS7799</name>
</gene>
<comment type="similarity">
    <text evidence="2">Belongs to the FMO family.</text>
</comment>
<evidence type="ECO:0000256" key="1">
    <source>
        <dbReference type="ARBA" id="ARBA00001974"/>
    </source>
</evidence>
<keyword evidence="5" id="KW-0521">NADP</keyword>
<evidence type="ECO:0000256" key="5">
    <source>
        <dbReference type="ARBA" id="ARBA00022857"/>
    </source>
</evidence>
<evidence type="ECO:0000313" key="8">
    <source>
        <dbReference type="EMBL" id="CAD9235708.1"/>
    </source>
</evidence>
<dbReference type="PANTHER" id="PTHR23023">
    <property type="entry name" value="DIMETHYLANILINE MONOOXYGENASE"/>
    <property type="match status" value="1"/>
</dbReference>
<evidence type="ECO:0000256" key="2">
    <source>
        <dbReference type="ARBA" id="ARBA00009183"/>
    </source>
</evidence>
<dbReference type="GO" id="GO:0050660">
    <property type="term" value="F:flavin adenine dinucleotide binding"/>
    <property type="evidence" value="ECO:0007669"/>
    <property type="project" value="InterPro"/>
</dbReference>